<name>A0A3G9IE98_9ACTN</name>
<sequence>MTGRGCAALGLQVQMFVPGALAPGAPPAIADGRNWYGTGSGAVAARAGPIKEARVTRLTAAASSIRRIIRS</sequence>
<dbReference type="KEGG" id="nbe:Back2_15870"/>
<evidence type="ECO:0000313" key="2">
    <source>
        <dbReference type="Proteomes" id="UP000271573"/>
    </source>
</evidence>
<dbReference type="EMBL" id="AP019307">
    <property type="protein sequence ID" value="BBH17300.1"/>
    <property type="molecule type" value="Genomic_DNA"/>
</dbReference>
<evidence type="ECO:0000313" key="1">
    <source>
        <dbReference type="EMBL" id="BBH17300.1"/>
    </source>
</evidence>
<protein>
    <submittedName>
        <fullName evidence="1">Uncharacterized protein</fullName>
    </submittedName>
</protein>
<keyword evidence="2" id="KW-1185">Reference proteome</keyword>
<proteinExistence type="predicted"/>
<reference evidence="1 2" key="1">
    <citation type="submission" date="2018-11" db="EMBL/GenBank/DDBJ databases">
        <title>Complete genome sequence of Nocardioides baekrokdamisoli strain KCTC 39748.</title>
        <authorList>
            <person name="Kang S.W."/>
            <person name="Lee K.C."/>
            <person name="Kim K.K."/>
            <person name="Kim J.S."/>
            <person name="Kim D.S."/>
            <person name="Ko S.H."/>
            <person name="Yang S.H."/>
            <person name="Shin Y.K."/>
            <person name="Lee J.S."/>
        </authorList>
    </citation>
    <scope>NUCLEOTIDE SEQUENCE [LARGE SCALE GENOMIC DNA]</scope>
    <source>
        <strain evidence="1 2">KCTC 39748</strain>
    </source>
</reference>
<dbReference type="Proteomes" id="UP000271573">
    <property type="component" value="Chromosome"/>
</dbReference>
<accession>A0A3G9IE98</accession>
<organism evidence="1 2">
    <name type="scientific">Nocardioides baekrokdamisoli</name>
    <dbReference type="NCBI Taxonomy" id="1804624"/>
    <lineage>
        <taxon>Bacteria</taxon>
        <taxon>Bacillati</taxon>
        <taxon>Actinomycetota</taxon>
        <taxon>Actinomycetes</taxon>
        <taxon>Propionibacteriales</taxon>
        <taxon>Nocardioidaceae</taxon>
        <taxon>Nocardioides</taxon>
    </lineage>
</organism>
<gene>
    <name evidence="1" type="ORF">Back2_15870</name>
</gene>
<dbReference type="AlphaFoldDB" id="A0A3G9IE98"/>